<feature type="region of interest" description="Disordered" evidence="1">
    <location>
        <begin position="1"/>
        <end position="58"/>
    </location>
</feature>
<feature type="compositionally biased region" description="Polar residues" evidence="1">
    <location>
        <begin position="35"/>
        <end position="53"/>
    </location>
</feature>
<reference evidence="3" key="1">
    <citation type="submission" date="2021-02" db="EMBL/GenBank/DDBJ databases">
        <authorList>
            <person name="Nowell W R."/>
        </authorList>
    </citation>
    <scope>NUCLEOTIDE SEQUENCE</scope>
</reference>
<organism evidence="3 5">
    <name type="scientific">Adineta steineri</name>
    <dbReference type="NCBI Taxonomy" id="433720"/>
    <lineage>
        <taxon>Eukaryota</taxon>
        <taxon>Metazoa</taxon>
        <taxon>Spiralia</taxon>
        <taxon>Gnathifera</taxon>
        <taxon>Rotifera</taxon>
        <taxon>Eurotatoria</taxon>
        <taxon>Bdelloidea</taxon>
        <taxon>Adinetida</taxon>
        <taxon>Adinetidae</taxon>
        <taxon>Adineta</taxon>
    </lineage>
</organism>
<feature type="transmembrane region" description="Helical" evidence="2">
    <location>
        <begin position="70"/>
        <end position="92"/>
    </location>
</feature>
<accession>A0A813MU08</accession>
<evidence type="ECO:0000256" key="1">
    <source>
        <dbReference type="SAM" id="MobiDB-lite"/>
    </source>
</evidence>
<sequence>MTEQVQVEDFDSIERNTPAELSTKELHNKRFQPRANYQNASKTPKRLQTSKPPKNSVKIKPTKTPVHFKWALFLTIFCFFLVGPCWALYKTIQLRRMIQRQENDAADRLSHKITTVLVVSTILGIFAWVAILFCTVGLLLTGELLAKEAI</sequence>
<dbReference type="EMBL" id="CAJNOE010000009">
    <property type="protein sequence ID" value="CAF0722353.1"/>
    <property type="molecule type" value="Genomic_DNA"/>
</dbReference>
<evidence type="ECO:0000313" key="5">
    <source>
        <dbReference type="Proteomes" id="UP000663860"/>
    </source>
</evidence>
<evidence type="ECO:0000313" key="4">
    <source>
        <dbReference type="EMBL" id="CAF4076226.1"/>
    </source>
</evidence>
<keyword evidence="2" id="KW-0812">Transmembrane</keyword>
<gene>
    <name evidence="3" type="ORF">IZO911_LOCUS2052</name>
    <name evidence="4" type="ORF">KXQ929_LOCUS33058</name>
</gene>
<feature type="transmembrane region" description="Helical" evidence="2">
    <location>
        <begin position="113"/>
        <end position="140"/>
    </location>
</feature>
<protein>
    <submittedName>
        <fullName evidence="3">Uncharacterized protein</fullName>
    </submittedName>
</protein>
<keyword evidence="2" id="KW-0472">Membrane</keyword>
<keyword evidence="2" id="KW-1133">Transmembrane helix</keyword>
<proteinExistence type="predicted"/>
<evidence type="ECO:0000256" key="2">
    <source>
        <dbReference type="SAM" id="Phobius"/>
    </source>
</evidence>
<evidence type="ECO:0000313" key="3">
    <source>
        <dbReference type="EMBL" id="CAF0722353.1"/>
    </source>
</evidence>
<feature type="compositionally biased region" description="Acidic residues" evidence="1">
    <location>
        <begin position="1"/>
        <end position="11"/>
    </location>
</feature>
<dbReference type="AlphaFoldDB" id="A0A813MU08"/>
<comment type="caution">
    <text evidence="3">The sequence shown here is derived from an EMBL/GenBank/DDBJ whole genome shotgun (WGS) entry which is preliminary data.</text>
</comment>
<dbReference type="Proteomes" id="UP000663860">
    <property type="component" value="Unassembled WGS sequence"/>
</dbReference>
<dbReference type="GO" id="GO:0016020">
    <property type="term" value="C:membrane"/>
    <property type="evidence" value="ECO:0007669"/>
    <property type="project" value="UniProtKB-SubCell"/>
</dbReference>
<dbReference type="Proteomes" id="UP000663868">
    <property type="component" value="Unassembled WGS sequence"/>
</dbReference>
<dbReference type="EMBL" id="CAJOBB010004143">
    <property type="protein sequence ID" value="CAF4076226.1"/>
    <property type="molecule type" value="Genomic_DNA"/>
</dbReference>
<name>A0A813MU08_9BILA</name>